<accession>A0A2U1KSQ2</accession>
<dbReference type="Proteomes" id="UP000245207">
    <property type="component" value="Unassembled WGS sequence"/>
</dbReference>
<evidence type="ECO:0000313" key="2">
    <source>
        <dbReference type="Proteomes" id="UP000245207"/>
    </source>
</evidence>
<reference evidence="1 2" key="1">
    <citation type="journal article" date="2018" name="Mol. Plant">
        <title>The genome of Artemisia annua provides insight into the evolution of Asteraceae family and artemisinin biosynthesis.</title>
        <authorList>
            <person name="Shen Q."/>
            <person name="Zhang L."/>
            <person name="Liao Z."/>
            <person name="Wang S."/>
            <person name="Yan T."/>
            <person name="Shi P."/>
            <person name="Liu M."/>
            <person name="Fu X."/>
            <person name="Pan Q."/>
            <person name="Wang Y."/>
            <person name="Lv Z."/>
            <person name="Lu X."/>
            <person name="Zhang F."/>
            <person name="Jiang W."/>
            <person name="Ma Y."/>
            <person name="Chen M."/>
            <person name="Hao X."/>
            <person name="Li L."/>
            <person name="Tang Y."/>
            <person name="Lv G."/>
            <person name="Zhou Y."/>
            <person name="Sun X."/>
            <person name="Brodelius P.E."/>
            <person name="Rose J.K.C."/>
            <person name="Tang K."/>
        </authorList>
    </citation>
    <scope>NUCLEOTIDE SEQUENCE [LARGE SCALE GENOMIC DNA]</scope>
    <source>
        <strain evidence="2">cv. Huhao1</strain>
        <tissue evidence="1">Leaf</tissue>
    </source>
</reference>
<gene>
    <name evidence="1" type="ORF">CTI12_AA568890</name>
</gene>
<proteinExistence type="predicted"/>
<dbReference type="EMBL" id="PKPP01014345">
    <property type="protein sequence ID" value="PWA39775.1"/>
    <property type="molecule type" value="Genomic_DNA"/>
</dbReference>
<evidence type="ECO:0000313" key="1">
    <source>
        <dbReference type="EMBL" id="PWA39775.1"/>
    </source>
</evidence>
<sequence>MGKGRVETVEVTTGRRMRITLMLLRGVTITATTSIIQTIEETNPLGKETRTSLVGLSSETSKPLGKIELDEISVTLQHDIGENKVEGAQSHTINNSFNYQVPNAEGGWTHPATVLECRRLEERQAMQRPKENEPQEAEIIGSEVSTTEEYLEGIWPEDPAEVRNLRMKIPQYVMENGVLFKKSYVLFKKSYLSPMLRCVGPLQAKYIIREVHEDVAKRGASDLCGYTLVESSCMPK</sequence>
<dbReference type="OrthoDB" id="1430228at2759"/>
<dbReference type="AlphaFoldDB" id="A0A2U1KSQ2"/>
<keyword evidence="2" id="KW-1185">Reference proteome</keyword>
<organism evidence="1 2">
    <name type="scientific">Artemisia annua</name>
    <name type="common">Sweet wormwood</name>
    <dbReference type="NCBI Taxonomy" id="35608"/>
    <lineage>
        <taxon>Eukaryota</taxon>
        <taxon>Viridiplantae</taxon>
        <taxon>Streptophyta</taxon>
        <taxon>Embryophyta</taxon>
        <taxon>Tracheophyta</taxon>
        <taxon>Spermatophyta</taxon>
        <taxon>Magnoliopsida</taxon>
        <taxon>eudicotyledons</taxon>
        <taxon>Gunneridae</taxon>
        <taxon>Pentapetalae</taxon>
        <taxon>asterids</taxon>
        <taxon>campanulids</taxon>
        <taxon>Asterales</taxon>
        <taxon>Asteraceae</taxon>
        <taxon>Asteroideae</taxon>
        <taxon>Anthemideae</taxon>
        <taxon>Artemisiinae</taxon>
        <taxon>Artemisia</taxon>
    </lineage>
</organism>
<protein>
    <submittedName>
        <fullName evidence="1">RVT domain-containing protein</fullName>
    </submittedName>
</protein>
<name>A0A2U1KSQ2_ARTAN</name>
<comment type="caution">
    <text evidence="1">The sequence shown here is derived from an EMBL/GenBank/DDBJ whole genome shotgun (WGS) entry which is preliminary data.</text>
</comment>